<dbReference type="GO" id="GO:0005829">
    <property type="term" value="C:cytosol"/>
    <property type="evidence" value="ECO:0007669"/>
    <property type="project" value="TreeGrafter"/>
</dbReference>
<dbReference type="PANTHER" id="PTHR43654">
    <property type="entry name" value="GLUTAMATE 5-KINASE"/>
    <property type="match status" value="1"/>
</dbReference>
<evidence type="ECO:0000313" key="11">
    <source>
        <dbReference type="Proteomes" id="UP000505210"/>
    </source>
</evidence>
<dbReference type="FunFam" id="3.40.1160.10:FF:000018">
    <property type="entry name" value="Glutamate 5-kinase"/>
    <property type="match status" value="1"/>
</dbReference>
<dbReference type="PANTHER" id="PTHR43654:SF3">
    <property type="entry name" value="GLUTAMATE 5-KINASE"/>
    <property type="match status" value="1"/>
</dbReference>
<dbReference type="RefSeq" id="WP_172353930.1">
    <property type="nucleotide sequence ID" value="NZ_CP053661.1"/>
</dbReference>
<gene>
    <name evidence="8 10" type="primary">proB</name>
    <name evidence="10" type="ORF">HPC62_04445</name>
</gene>
<keyword evidence="4 8" id="KW-0808">Transferase</keyword>
<keyword evidence="7 8" id="KW-0067">ATP-binding</keyword>
<comment type="subcellular location">
    <subcellularLocation>
        <location evidence="8">Cytoplasm</location>
    </subcellularLocation>
</comment>
<dbReference type="GO" id="GO:0005524">
    <property type="term" value="F:ATP binding"/>
    <property type="evidence" value="ECO:0007669"/>
    <property type="project" value="UniProtKB-KW"/>
</dbReference>
<dbReference type="Pfam" id="PF01472">
    <property type="entry name" value="PUA"/>
    <property type="match status" value="1"/>
</dbReference>
<organism evidence="10 11">
    <name type="scientific">Thermoleptolyngbya sichuanensis A183</name>
    <dbReference type="NCBI Taxonomy" id="2737172"/>
    <lineage>
        <taxon>Bacteria</taxon>
        <taxon>Bacillati</taxon>
        <taxon>Cyanobacteriota</taxon>
        <taxon>Cyanophyceae</taxon>
        <taxon>Oculatellales</taxon>
        <taxon>Oculatellaceae</taxon>
        <taxon>Thermoleptolyngbya</taxon>
        <taxon>Thermoleptolyngbya sichuanensis</taxon>
    </lineage>
</organism>
<dbReference type="PROSITE" id="PS00902">
    <property type="entry name" value="GLUTAMATE_5_KINASE"/>
    <property type="match status" value="1"/>
</dbReference>
<feature type="binding site" evidence="8">
    <location>
        <position position="152"/>
    </location>
    <ligand>
        <name>substrate</name>
    </ligand>
</feature>
<dbReference type="InterPro" id="IPR001057">
    <property type="entry name" value="Glu/AcGlu_kinase"/>
</dbReference>
<accession>A0A6M8B3X0</accession>
<evidence type="ECO:0000256" key="6">
    <source>
        <dbReference type="ARBA" id="ARBA00022777"/>
    </source>
</evidence>
<dbReference type="InterPro" id="IPR019797">
    <property type="entry name" value="Glutamate_5-kinase_CS"/>
</dbReference>
<dbReference type="PROSITE" id="PS50890">
    <property type="entry name" value="PUA"/>
    <property type="match status" value="1"/>
</dbReference>
<dbReference type="InterPro" id="IPR041739">
    <property type="entry name" value="G5K_ProB"/>
</dbReference>
<keyword evidence="5 8" id="KW-0547">Nucleotide-binding</keyword>
<name>A0A6M8B3X0_9CYAN</name>
<dbReference type="PRINTS" id="PR00474">
    <property type="entry name" value="GLU5KINASE"/>
</dbReference>
<dbReference type="AlphaFoldDB" id="A0A6M8B3X0"/>
<evidence type="ECO:0000256" key="2">
    <source>
        <dbReference type="ARBA" id="ARBA00022605"/>
    </source>
</evidence>
<keyword evidence="1 8" id="KW-0963">Cytoplasm</keyword>
<evidence type="ECO:0000256" key="1">
    <source>
        <dbReference type="ARBA" id="ARBA00022490"/>
    </source>
</evidence>
<keyword evidence="3 8" id="KW-0641">Proline biosynthesis</keyword>
<evidence type="ECO:0000313" key="10">
    <source>
        <dbReference type="EMBL" id="QKD81534.1"/>
    </source>
</evidence>
<dbReference type="SUPFAM" id="SSF88697">
    <property type="entry name" value="PUA domain-like"/>
    <property type="match status" value="1"/>
</dbReference>
<dbReference type="GO" id="GO:0003723">
    <property type="term" value="F:RNA binding"/>
    <property type="evidence" value="ECO:0007669"/>
    <property type="project" value="InterPro"/>
</dbReference>
<dbReference type="Gene3D" id="3.40.1160.10">
    <property type="entry name" value="Acetylglutamate kinase-like"/>
    <property type="match status" value="2"/>
</dbReference>
<feature type="binding site" evidence="8">
    <location>
        <begin position="184"/>
        <end position="185"/>
    </location>
    <ligand>
        <name>ATP</name>
        <dbReference type="ChEBI" id="CHEBI:30616"/>
    </ligand>
</feature>
<dbReference type="FunFam" id="2.30.130.10:FF:000007">
    <property type="entry name" value="Glutamate 5-kinase"/>
    <property type="match status" value="1"/>
</dbReference>
<dbReference type="Gene3D" id="2.30.130.10">
    <property type="entry name" value="PUA domain"/>
    <property type="match status" value="1"/>
</dbReference>
<comment type="similarity">
    <text evidence="8">Belongs to the glutamate 5-kinase family.</text>
</comment>
<feature type="domain" description="PUA" evidence="9">
    <location>
        <begin position="293"/>
        <end position="376"/>
    </location>
</feature>
<dbReference type="InterPro" id="IPR011529">
    <property type="entry name" value="Glu_5kinase"/>
</dbReference>
<comment type="function">
    <text evidence="8">Catalyzes the transfer of a phosphate group to glutamate to form L-glutamate 5-phosphate.</text>
</comment>
<evidence type="ECO:0000256" key="5">
    <source>
        <dbReference type="ARBA" id="ARBA00022741"/>
    </source>
</evidence>
<dbReference type="InterPro" id="IPR002478">
    <property type="entry name" value="PUA"/>
</dbReference>
<dbReference type="EMBL" id="CP053661">
    <property type="protein sequence ID" value="QKD81534.1"/>
    <property type="molecule type" value="Genomic_DNA"/>
</dbReference>
<dbReference type="GO" id="GO:0004349">
    <property type="term" value="F:glutamate 5-kinase activity"/>
    <property type="evidence" value="ECO:0007669"/>
    <property type="project" value="UniProtKB-UniRule"/>
</dbReference>
<dbReference type="InterPro" id="IPR015947">
    <property type="entry name" value="PUA-like_sf"/>
</dbReference>
<dbReference type="InterPro" id="IPR036393">
    <property type="entry name" value="AceGlu_kinase-like_sf"/>
</dbReference>
<protein>
    <recommendedName>
        <fullName evidence="8">Glutamate 5-kinase</fullName>
        <ecNumber evidence="8">2.7.2.11</ecNumber>
    </recommendedName>
    <alternativeName>
        <fullName evidence="8">Gamma-glutamyl kinase</fullName>
        <shortName evidence="8">GK</shortName>
    </alternativeName>
</protein>
<keyword evidence="11" id="KW-1185">Reference proteome</keyword>
<comment type="catalytic activity">
    <reaction evidence="8">
        <text>L-glutamate + ATP = L-glutamyl 5-phosphate + ADP</text>
        <dbReference type="Rhea" id="RHEA:14877"/>
        <dbReference type="ChEBI" id="CHEBI:29985"/>
        <dbReference type="ChEBI" id="CHEBI:30616"/>
        <dbReference type="ChEBI" id="CHEBI:58274"/>
        <dbReference type="ChEBI" id="CHEBI:456216"/>
        <dbReference type="EC" id="2.7.2.11"/>
    </reaction>
</comment>
<dbReference type="KEGG" id="theu:HPC62_04445"/>
<feature type="binding site" evidence="8">
    <location>
        <begin position="227"/>
        <end position="233"/>
    </location>
    <ligand>
        <name>ATP</name>
        <dbReference type="ChEBI" id="CHEBI:30616"/>
    </ligand>
</feature>
<dbReference type="CDD" id="cd21157">
    <property type="entry name" value="PUA_G5K"/>
    <property type="match status" value="1"/>
</dbReference>
<dbReference type="NCBIfam" id="TIGR01027">
    <property type="entry name" value="proB"/>
    <property type="match status" value="1"/>
</dbReference>
<comment type="pathway">
    <text evidence="8">Amino-acid biosynthesis; L-proline biosynthesis; L-glutamate 5-semialdehyde from L-glutamate: step 1/2.</text>
</comment>
<dbReference type="Proteomes" id="UP000505210">
    <property type="component" value="Chromosome"/>
</dbReference>
<proteinExistence type="inferred from homology"/>
<dbReference type="SUPFAM" id="SSF53633">
    <property type="entry name" value="Carbamate kinase-like"/>
    <property type="match status" value="1"/>
</dbReference>
<dbReference type="CDD" id="cd04242">
    <property type="entry name" value="AAK_G5K_ProB"/>
    <property type="match status" value="1"/>
</dbReference>
<dbReference type="PIRSF" id="PIRSF000729">
    <property type="entry name" value="GK"/>
    <property type="match status" value="1"/>
</dbReference>
<dbReference type="InterPro" id="IPR036974">
    <property type="entry name" value="PUA_sf"/>
</dbReference>
<dbReference type="InterPro" id="IPR001048">
    <property type="entry name" value="Asp/Glu/Uridylate_kinase"/>
</dbReference>
<evidence type="ECO:0000256" key="3">
    <source>
        <dbReference type="ARBA" id="ARBA00022650"/>
    </source>
</evidence>
<feature type="binding site" evidence="8">
    <location>
        <position position="164"/>
    </location>
    <ligand>
        <name>substrate</name>
    </ligand>
</feature>
<dbReference type="InterPro" id="IPR005715">
    <property type="entry name" value="Glu_5kinase/COase_Synthase"/>
</dbReference>
<dbReference type="EC" id="2.7.2.11" evidence="8"/>
<dbReference type="GO" id="GO:0055129">
    <property type="term" value="P:L-proline biosynthetic process"/>
    <property type="evidence" value="ECO:0007669"/>
    <property type="project" value="UniProtKB-UniRule"/>
</dbReference>
<dbReference type="UniPathway" id="UPA00098">
    <property type="reaction ID" value="UER00359"/>
</dbReference>
<evidence type="ECO:0000256" key="4">
    <source>
        <dbReference type="ARBA" id="ARBA00022679"/>
    </source>
</evidence>
<evidence type="ECO:0000259" key="9">
    <source>
        <dbReference type="SMART" id="SM00359"/>
    </source>
</evidence>
<keyword evidence="2 8" id="KW-0028">Amino-acid biosynthesis</keyword>
<reference evidence="10 11" key="1">
    <citation type="submission" date="2020-05" db="EMBL/GenBank/DDBJ databases">
        <title>Complete genome sequence of of a novel Thermoleptolyngbya strain isolated from hot springs of Ganzi, Sichuan China.</title>
        <authorList>
            <person name="Tang J."/>
            <person name="Daroch M."/>
            <person name="Li L."/>
            <person name="Waleron K."/>
            <person name="Waleron M."/>
            <person name="Waleron M."/>
        </authorList>
    </citation>
    <scope>NUCLEOTIDE SEQUENCE [LARGE SCALE GENOMIC DNA]</scope>
    <source>
        <strain evidence="10 11">PKUAC-SCTA183</strain>
    </source>
</reference>
<feature type="binding site" evidence="8">
    <location>
        <position position="65"/>
    </location>
    <ligand>
        <name>substrate</name>
    </ligand>
</feature>
<keyword evidence="6 8" id="KW-0418">Kinase</keyword>
<evidence type="ECO:0000256" key="7">
    <source>
        <dbReference type="ARBA" id="ARBA00022840"/>
    </source>
</evidence>
<dbReference type="HAMAP" id="MF_00456">
    <property type="entry name" value="ProB"/>
    <property type="match status" value="1"/>
</dbReference>
<sequence length="385" mass="41522">MTQTVSQPGSQPVSQPATQTIVVKIGTSSLTQPETGYLAIATIAKLVEALCQLRQQGHQVILVSSGAVGVGCARLRMTERPRTIAMKQAVAAVGQGRLMRVYDDFFSSLDQPIAQVLLTRSDLVQRSRYVNAYRTFRQLLKLGVIPIVNENDTLAVEELKFGDNDTLSALVASLVEADWLFLLTDVDRLYSADPRYHPEAQPISLVDDIAALAEQVEVGDRGTNWGTGGMVTKISAAKIATAAGVRTVITEGRSPDNIAQILAGASLGTQFEPEDQPFNARKRWIAHGLVPAGKLYLDKGAVNAIRQAGRSLLAAGIAEVEGEFQPQDAVQLCDQNGQEIARGIVNYSSAELQQIRGRHSDDIPKILGYAGAETVVHRDNLVLSN</sequence>
<dbReference type="Pfam" id="PF00696">
    <property type="entry name" value="AA_kinase"/>
    <property type="match status" value="1"/>
</dbReference>
<dbReference type="SMART" id="SM00359">
    <property type="entry name" value="PUA"/>
    <property type="match status" value="1"/>
</dbReference>
<feature type="binding site" evidence="8">
    <location>
        <position position="24"/>
    </location>
    <ligand>
        <name>ATP</name>
        <dbReference type="ChEBI" id="CHEBI:30616"/>
    </ligand>
</feature>
<evidence type="ECO:0000256" key="8">
    <source>
        <dbReference type="HAMAP-Rule" id="MF_00456"/>
    </source>
</evidence>